<proteinExistence type="predicted"/>
<accession>A0AAN7U8L7</accession>
<sequence>MQGARKSWNTSFSPSVAHTYQWHTKQWWRAFACAENDSEKNQCNITRALHKMQPSFTPTSQRRALFSKVPEPSIPTNIRRHSTPSHIAAASHRGELTRALHP</sequence>
<comment type="caution">
    <text evidence="2">The sequence shown here is derived from an EMBL/GenBank/DDBJ whole genome shotgun (WGS) entry which is preliminary data.</text>
</comment>
<evidence type="ECO:0000313" key="2">
    <source>
        <dbReference type="EMBL" id="KAK5627930.1"/>
    </source>
</evidence>
<name>A0AAN7U8L7_9PEZI</name>
<feature type="compositionally biased region" description="Basic and acidic residues" evidence="1">
    <location>
        <begin position="92"/>
        <end position="102"/>
    </location>
</feature>
<dbReference type="EMBL" id="JAWHQM010000006">
    <property type="protein sequence ID" value="KAK5627930.1"/>
    <property type="molecule type" value="Genomic_DNA"/>
</dbReference>
<reference evidence="2 3" key="1">
    <citation type="submission" date="2023-10" db="EMBL/GenBank/DDBJ databases">
        <title>Draft genome sequence of Xylaria bambusicola isolate GMP-LS, the root and basal stem rot pathogen of sugarcane in Indonesia.</title>
        <authorList>
            <person name="Selvaraj P."/>
            <person name="Muralishankar V."/>
            <person name="Muruganantham S."/>
            <person name="Sp S."/>
            <person name="Haryani S."/>
            <person name="Lau K.J.X."/>
            <person name="Naqvi N.I."/>
        </authorList>
    </citation>
    <scope>NUCLEOTIDE SEQUENCE [LARGE SCALE GENOMIC DNA]</scope>
    <source>
        <strain evidence="2">GMP-LS</strain>
    </source>
</reference>
<evidence type="ECO:0000256" key="1">
    <source>
        <dbReference type="SAM" id="MobiDB-lite"/>
    </source>
</evidence>
<organism evidence="2 3">
    <name type="scientific">Xylaria bambusicola</name>
    <dbReference type="NCBI Taxonomy" id="326684"/>
    <lineage>
        <taxon>Eukaryota</taxon>
        <taxon>Fungi</taxon>
        <taxon>Dikarya</taxon>
        <taxon>Ascomycota</taxon>
        <taxon>Pezizomycotina</taxon>
        <taxon>Sordariomycetes</taxon>
        <taxon>Xylariomycetidae</taxon>
        <taxon>Xylariales</taxon>
        <taxon>Xylariaceae</taxon>
        <taxon>Xylaria</taxon>
    </lineage>
</organism>
<protein>
    <submittedName>
        <fullName evidence="2">Uncharacterized protein</fullName>
    </submittedName>
</protein>
<dbReference type="AlphaFoldDB" id="A0AAN7U8L7"/>
<gene>
    <name evidence="2" type="ORF">RRF57_003645</name>
</gene>
<dbReference type="Proteomes" id="UP001305414">
    <property type="component" value="Unassembled WGS sequence"/>
</dbReference>
<keyword evidence="3" id="KW-1185">Reference proteome</keyword>
<evidence type="ECO:0000313" key="3">
    <source>
        <dbReference type="Proteomes" id="UP001305414"/>
    </source>
</evidence>
<feature type="region of interest" description="Disordered" evidence="1">
    <location>
        <begin position="72"/>
        <end position="102"/>
    </location>
</feature>